<proteinExistence type="inferred from homology"/>
<dbReference type="NCBIfam" id="TIGR01071">
    <property type="entry name" value="rplO_bact"/>
    <property type="match status" value="1"/>
</dbReference>
<organism evidence="8 9">
    <name type="scientific">Candidatus Segetimicrobium genomatis</name>
    <dbReference type="NCBI Taxonomy" id="2569760"/>
    <lineage>
        <taxon>Bacteria</taxon>
        <taxon>Bacillati</taxon>
        <taxon>Candidatus Sysuimicrobiota</taxon>
        <taxon>Candidatus Sysuimicrobiia</taxon>
        <taxon>Candidatus Sysuimicrobiales</taxon>
        <taxon>Candidatus Segetimicrobiaceae</taxon>
        <taxon>Candidatus Segetimicrobium</taxon>
    </lineage>
</organism>
<comment type="function">
    <text evidence="4">Binds to the 23S rRNA.</text>
</comment>
<dbReference type="InterPro" id="IPR036227">
    <property type="entry name" value="Ribosomal_uL15/eL18_sf"/>
</dbReference>
<dbReference type="InterPro" id="IPR030878">
    <property type="entry name" value="Ribosomal_uL15"/>
</dbReference>
<comment type="caution">
    <text evidence="8">The sequence shown here is derived from an EMBL/GenBank/DDBJ whole genome shotgun (WGS) entry which is preliminary data.</text>
</comment>
<feature type="compositionally biased region" description="Basic residues" evidence="6">
    <location>
        <begin position="10"/>
        <end position="20"/>
    </location>
</feature>
<dbReference type="Gene3D" id="3.100.10.10">
    <property type="match status" value="1"/>
</dbReference>
<dbReference type="HAMAP" id="MF_01341">
    <property type="entry name" value="Ribosomal_uL15"/>
    <property type="match status" value="1"/>
</dbReference>
<dbReference type="GO" id="GO:0022625">
    <property type="term" value="C:cytosolic large ribosomal subunit"/>
    <property type="evidence" value="ECO:0007669"/>
    <property type="project" value="TreeGrafter"/>
</dbReference>
<evidence type="ECO:0000256" key="6">
    <source>
        <dbReference type="SAM" id="MobiDB-lite"/>
    </source>
</evidence>
<comment type="similarity">
    <text evidence="1 4 5">Belongs to the universal ribosomal protein uL15 family.</text>
</comment>
<dbReference type="AlphaFoldDB" id="A0A537IZY6"/>
<dbReference type="Proteomes" id="UP000318834">
    <property type="component" value="Unassembled WGS sequence"/>
</dbReference>
<evidence type="ECO:0000313" key="9">
    <source>
        <dbReference type="Proteomes" id="UP000318834"/>
    </source>
</evidence>
<name>A0A537IZY6_9BACT</name>
<keyword evidence="4" id="KW-0694">RNA-binding</keyword>
<dbReference type="PROSITE" id="PS00475">
    <property type="entry name" value="RIBOSOMAL_L15"/>
    <property type="match status" value="1"/>
</dbReference>
<evidence type="ECO:0000313" key="8">
    <source>
        <dbReference type="EMBL" id="TMI76306.1"/>
    </source>
</evidence>
<dbReference type="PANTHER" id="PTHR12934:SF11">
    <property type="entry name" value="LARGE RIBOSOMAL SUBUNIT PROTEIN UL15M"/>
    <property type="match status" value="1"/>
</dbReference>
<feature type="compositionally biased region" description="Gly residues" evidence="6">
    <location>
        <begin position="21"/>
        <end position="31"/>
    </location>
</feature>
<feature type="domain" description="Large ribosomal subunit protein uL15/eL18" evidence="7">
    <location>
        <begin position="85"/>
        <end position="150"/>
    </location>
</feature>
<dbReference type="InterPro" id="IPR021131">
    <property type="entry name" value="Ribosomal_uL15/eL18"/>
</dbReference>
<evidence type="ECO:0000256" key="5">
    <source>
        <dbReference type="RuleBase" id="RU003888"/>
    </source>
</evidence>
<gene>
    <name evidence="4" type="primary">rplO</name>
    <name evidence="8" type="ORF">E6H05_04110</name>
</gene>
<evidence type="ECO:0000256" key="1">
    <source>
        <dbReference type="ARBA" id="ARBA00007320"/>
    </source>
</evidence>
<dbReference type="GO" id="GO:0006412">
    <property type="term" value="P:translation"/>
    <property type="evidence" value="ECO:0007669"/>
    <property type="project" value="UniProtKB-UniRule"/>
</dbReference>
<accession>A0A537IZY6</accession>
<dbReference type="GO" id="GO:0003735">
    <property type="term" value="F:structural constituent of ribosome"/>
    <property type="evidence" value="ECO:0007669"/>
    <property type="project" value="InterPro"/>
</dbReference>
<dbReference type="EMBL" id="VBAP01000026">
    <property type="protein sequence ID" value="TMI76306.1"/>
    <property type="molecule type" value="Genomic_DNA"/>
</dbReference>
<keyword evidence="4" id="KW-0699">rRNA-binding</keyword>
<reference evidence="8 9" key="1">
    <citation type="journal article" date="2019" name="Nat. Microbiol.">
        <title>Mediterranean grassland soil C-N compound turnover is dependent on rainfall and depth, and is mediated by genomically divergent microorganisms.</title>
        <authorList>
            <person name="Diamond S."/>
            <person name="Andeer P.F."/>
            <person name="Li Z."/>
            <person name="Crits-Christoph A."/>
            <person name="Burstein D."/>
            <person name="Anantharaman K."/>
            <person name="Lane K.R."/>
            <person name="Thomas B.C."/>
            <person name="Pan C."/>
            <person name="Northen T.R."/>
            <person name="Banfield J.F."/>
        </authorList>
    </citation>
    <scope>NUCLEOTIDE SEQUENCE [LARGE SCALE GENOMIC DNA]</scope>
    <source>
        <strain evidence="8">NP_8</strain>
    </source>
</reference>
<dbReference type="InterPro" id="IPR001196">
    <property type="entry name" value="Ribosomal_uL15_CS"/>
</dbReference>
<feature type="compositionally biased region" description="Gly residues" evidence="6">
    <location>
        <begin position="42"/>
        <end position="52"/>
    </location>
</feature>
<keyword evidence="3 4" id="KW-0687">Ribonucleoprotein</keyword>
<evidence type="ECO:0000256" key="4">
    <source>
        <dbReference type="HAMAP-Rule" id="MF_01341"/>
    </source>
</evidence>
<dbReference type="SUPFAM" id="SSF52080">
    <property type="entry name" value="Ribosomal proteins L15p and L18e"/>
    <property type="match status" value="1"/>
</dbReference>
<evidence type="ECO:0000256" key="2">
    <source>
        <dbReference type="ARBA" id="ARBA00022980"/>
    </source>
</evidence>
<dbReference type="PANTHER" id="PTHR12934">
    <property type="entry name" value="50S RIBOSOMAL PROTEIN L15"/>
    <property type="match status" value="1"/>
</dbReference>
<dbReference type="GO" id="GO:0019843">
    <property type="term" value="F:rRNA binding"/>
    <property type="evidence" value="ECO:0007669"/>
    <property type="project" value="UniProtKB-UniRule"/>
</dbReference>
<dbReference type="Pfam" id="PF00828">
    <property type="entry name" value="Ribosomal_L27A"/>
    <property type="match status" value="1"/>
</dbReference>
<sequence>MKIDSLKPARGSRRRRRRVGRGLGSGRGAYSGRGRKGQAARSGGGKRPGFEGGQTILTKRLPFRRGVRAGGVSHAGGLPRVKYAPVNLEALNQFPADSEVTPRQLRAARLIRRGPVKILGTGTLDRPLTIKAHAFSKTAMTAIEKAGGRAEVIQDAGRTD</sequence>
<keyword evidence="2 4" id="KW-0689">Ribosomal protein</keyword>
<feature type="region of interest" description="Disordered" evidence="6">
    <location>
        <begin position="1"/>
        <end position="58"/>
    </location>
</feature>
<evidence type="ECO:0000256" key="3">
    <source>
        <dbReference type="ARBA" id="ARBA00023274"/>
    </source>
</evidence>
<protein>
    <recommendedName>
        <fullName evidence="4">Large ribosomal subunit protein uL15</fullName>
    </recommendedName>
</protein>
<evidence type="ECO:0000259" key="7">
    <source>
        <dbReference type="Pfam" id="PF00828"/>
    </source>
</evidence>
<comment type="subunit">
    <text evidence="4">Part of the 50S ribosomal subunit.</text>
</comment>
<dbReference type="InterPro" id="IPR005749">
    <property type="entry name" value="Ribosomal_uL15_bac-type"/>
</dbReference>